<dbReference type="Proteomes" id="UP001055013">
    <property type="component" value="Unassembled WGS sequence"/>
</dbReference>
<dbReference type="EMBL" id="BPUR01000005">
    <property type="protein sequence ID" value="GJH17295.1"/>
    <property type="molecule type" value="Genomic_DNA"/>
</dbReference>
<protein>
    <submittedName>
        <fullName evidence="1">Uncharacterized protein</fullName>
    </submittedName>
</protein>
<evidence type="ECO:0000313" key="2">
    <source>
        <dbReference type="Proteomes" id="UP001055013"/>
    </source>
</evidence>
<sequence>MTRKAASKSERQPRPASTLNHVSAGDWRQAQKCIPVDDEKRHRRPDFAGIRDAVLRRVKLIDLVEAMPAGERETKLRRRGASPVSE</sequence>
<gene>
    <name evidence="1" type="ORF">CBA19CS22_12155</name>
</gene>
<name>A0ACB5QRP9_9BURK</name>
<comment type="caution">
    <text evidence="1">The sequence shown here is derived from an EMBL/GenBank/DDBJ whole genome shotgun (WGS) entry which is preliminary data.</text>
</comment>
<proteinExistence type="predicted"/>
<reference evidence="1" key="1">
    <citation type="submission" date="2021-09" db="EMBL/GenBank/DDBJ databases">
        <title>Isolation and characterization of 3-chlorobenzoate degrading bacteria from soils in Shizuoka.</title>
        <authorList>
            <person name="Ifat A."/>
            <person name="Ogawa N."/>
            <person name="Kimbara K."/>
            <person name="Moriuchi R."/>
            <person name="Dohra H."/>
            <person name="Shintani M."/>
        </authorList>
    </citation>
    <scope>NUCLEOTIDE SEQUENCE</scope>
    <source>
        <strain evidence="1">19CS2-2</strain>
    </source>
</reference>
<evidence type="ECO:0000313" key="1">
    <source>
        <dbReference type="EMBL" id="GJH17295.1"/>
    </source>
</evidence>
<organism evidence="1 2">
    <name type="scientific">Caballeronia novacaledonica</name>
    <dbReference type="NCBI Taxonomy" id="1544861"/>
    <lineage>
        <taxon>Bacteria</taxon>
        <taxon>Pseudomonadati</taxon>
        <taxon>Pseudomonadota</taxon>
        <taxon>Betaproteobacteria</taxon>
        <taxon>Burkholderiales</taxon>
        <taxon>Burkholderiaceae</taxon>
        <taxon>Caballeronia</taxon>
    </lineage>
</organism>
<keyword evidence="2" id="KW-1185">Reference proteome</keyword>
<accession>A0ACB5QRP9</accession>